<comment type="caution">
    <text evidence="1">The sequence shown here is derived from an EMBL/GenBank/DDBJ whole genome shotgun (WGS) entry which is preliminary data.</text>
</comment>
<dbReference type="Proteomes" id="UP000749646">
    <property type="component" value="Unassembled WGS sequence"/>
</dbReference>
<sequence>AIRSTRWKFFRVLEVWTSRFGLSLGTLDGVHALAPFVTPSVALNLILGGLHLMSGLLLGVLKYYQIHTSSSFTAHPYISTAHRAARMYGFASFQLAGVALLSAWTEPVNTLATTAATKKVCVAIVLYTVHGIHRDTTNQLKRPKDSQL</sequence>
<accession>A0A9P6ITG2</accession>
<protein>
    <submittedName>
        <fullName evidence="1">Uncharacterized protein</fullName>
    </submittedName>
</protein>
<reference evidence="1" key="1">
    <citation type="journal article" date="2020" name="Fungal Divers.">
        <title>Resolving the Mortierellaceae phylogeny through synthesis of multi-gene phylogenetics and phylogenomics.</title>
        <authorList>
            <person name="Vandepol N."/>
            <person name="Liber J."/>
            <person name="Desiro A."/>
            <person name="Na H."/>
            <person name="Kennedy M."/>
            <person name="Barry K."/>
            <person name="Grigoriev I.V."/>
            <person name="Miller A.N."/>
            <person name="O'Donnell K."/>
            <person name="Stajich J.E."/>
            <person name="Bonito G."/>
        </authorList>
    </citation>
    <scope>NUCLEOTIDE SEQUENCE</scope>
    <source>
        <strain evidence="1">MES-2147</strain>
    </source>
</reference>
<keyword evidence="2" id="KW-1185">Reference proteome</keyword>
<organism evidence="1 2">
    <name type="scientific">Modicella reniformis</name>
    <dbReference type="NCBI Taxonomy" id="1440133"/>
    <lineage>
        <taxon>Eukaryota</taxon>
        <taxon>Fungi</taxon>
        <taxon>Fungi incertae sedis</taxon>
        <taxon>Mucoromycota</taxon>
        <taxon>Mortierellomycotina</taxon>
        <taxon>Mortierellomycetes</taxon>
        <taxon>Mortierellales</taxon>
        <taxon>Mortierellaceae</taxon>
        <taxon>Modicella</taxon>
    </lineage>
</organism>
<gene>
    <name evidence="1" type="ORF">BGZ65_010900</name>
</gene>
<evidence type="ECO:0000313" key="2">
    <source>
        <dbReference type="Proteomes" id="UP000749646"/>
    </source>
</evidence>
<feature type="non-terminal residue" evidence="1">
    <location>
        <position position="1"/>
    </location>
</feature>
<dbReference type="EMBL" id="JAAAHW010008043">
    <property type="protein sequence ID" value="KAF9945316.1"/>
    <property type="molecule type" value="Genomic_DNA"/>
</dbReference>
<evidence type="ECO:0000313" key="1">
    <source>
        <dbReference type="EMBL" id="KAF9945316.1"/>
    </source>
</evidence>
<dbReference type="AlphaFoldDB" id="A0A9P6ITG2"/>
<dbReference type="OrthoDB" id="2409959at2759"/>
<proteinExistence type="predicted"/>
<name>A0A9P6ITG2_9FUNG</name>